<dbReference type="Proteomes" id="UP001501759">
    <property type="component" value="Unassembled WGS sequence"/>
</dbReference>
<name>A0ABP9INT7_9ACTN</name>
<feature type="domain" description="CsbD-like" evidence="3">
    <location>
        <begin position="25"/>
        <end position="73"/>
    </location>
</feature>
<evidence type="ECO:0000256" key="1">
    <source>
        <dbReference type="ARBA" id="ARBA00009129"/>
    </source>
</evidence>
<gene>
    <name evidence="4" type="ORF">GCM10023335_20600</name>
</gene>
<organism evidence="4 5">
    <name type="scientific">Streptomyces siamensis</name>
    <dbReference type="NCBI Taxonomy" id="1274986"/>
    <lineage>
        <taxon>Bacteria</taxon>
        <taxon>Bacillati</taxon>
        <taxon>Actinomycetota</taxon>
        <taxon>Actinomycetes</taxon>
        <taxon>Kitasatosporales</taxon>
        <taxon>Streptomycetaceae</taxon>
        <taxon>Streptomyces</taxon>
    </lineage>
</organism>
<accession>A0ABP9INT7</accession>
<dbReference type="Pfam" id="PF05532">
    <property type="entry name" value="CsbD"/>
    <property type="match status" value="1"/>
</dbReference>
<evidence type="ECO:0000313" key="5">
    <source>
        <dbReference type="Proteomes" id="UP001501759"/>
    </source>
</evidence>
<comment type="caution">
    <text evidence="4">The sequence shown here is derived from an EMBL/GenBank/DDBJ whole genome shotgun (WGS) entry which is preliminary data.</text>
</comment>
<dbReference type="InterPro" id="IPR036629">
    <property type="entry name" value="YjbJ_sf"/>
</dbReference>
<evidence type="ECO:0000256" key="2">
    <source>
        <dbReference type="SAM" id="MobiDB-lite"/>
    </source>
</evidence>
<evidence type="ECO:0000313" key="4">
    <source>
        <dbReference type="EMBL" id="GAA5004425.1"/>
    </source>
</evidence>
<evidence type="ECO:0000259" key="3">
    <source>
        <dbReference type="Pfam" id="PF05532"/>
    </source>
</evidence>
<protein>
    <recommendedName>
        <fullName evidence="3">CsbD-like domain-containing protein</fullName>
    </recommendedName>
</protein>
<dbReference type="EMBL" id="BAABKB010000004">
    <property type="protein sequence ID" value="GAA5004425.1"/>
    <property type="molecule type" value="Genomic_DNA"/>
</dbReference>
<feature type="region of interest" description="Disordered" evidence="2">
    <location>
        <begin position="54"/>
        <end position="78"/>
    </location>
</feature>
<feature type="region of interest" description="Disordered" evidence="2">
    <location>
        <begin position="1"/>
        <end position="21"/>
    </location>
</feature>
<dbReference type="InterPro" id="IPR008462">
    <property type="entry name" value="CsbD"/>
</dbReference>
<comment type="similarity">
    <text evidence="1">Belongs to the UPF0337 (CsbD) family.</text>
</comment>
<proteinExistence type="inferred from homology"/>
<sequence length="78" mass="8460">MCGSVSSFPRRNEAREVAVQVSKGSAKAKQVKGKMKQTVGKAVGNRSLKREGQAEMLGGKAQEMAEKAAHRARRMMGR</sequence>
<reference evidence="5" key="1">
    <citation type="journal article" date="2019" name="Int. J. Syst. Evol. Microbiol.">
        <title>The Global Catalogue of Microorganisms (GCM) 10K type strain sequencing project: providing services to taxonomists for standard genome sequencing and annotation.</title>
        <authorList>
            <consortium name="The Broad Institute Genomics Platform"/>
            <consortium name="The Broad Institute Genome Sequencing Center for Infectious Disease"/>
            <person name="Wu L."/>
            <person name="Ma J."/>
        </authorList>
    </citation>
    <scope>NUCLEOTIDE SEQUENCE [LARGE SCALE GENOMIC DNA]</scope>
    <source>
        <strain evidence="5">JCM 18409</strain>
    </source>
</reference>
<keyword evidence="5" id="KW-1185">Reference proteome</keyword>
<dbReference type="Gene3D" id="1.10.1470.10">
    <property type="entry name" value="YjbJ"/>
    <property type="match status" value="1"/>
</dbReference>
<dbReference type="SUPFAM" id="SSF69047">
    <property type="entry name" value="Hypothetical protein YjbJ"/>
    <property type="match status" value="1"/>
</dbReference>